<proteinExistence type="predicted"/>
<dbReference type="AlphaFoldDB" id="A0A2P4XTB7"/>
<keyword evidence="2" id="KW-0808">Transferase</keyword>
<accession>A0A2P4XTB7</accession>
<dbReference type="EMBL" id="NCKW01008072">
    <property type="protein sequence ID" value="POM68729.1"/>
    <property type="molecule type" value="Genomic_DNA"/>
</dbReference>
<keyword evidence="2" id="KW-0695">RNA-directed DNA polymerase</keyword>
<feature type="region of interest" description="Disordered" evidence="1">
    <location>
        <begin position="1"/>
        <end position="54"/>
    </location>
</feature>
<evidence type="ECO:0000313" key="2">
    <source>
        <dbReference type="EMBL" id="POM68729.1"/>
    </source>
</evidence>
<organism evidence="2 3">
    <name type="scientific">Phytophthora palmivora</name>
    <dbReference type="NCBI Taxonomy" id="4796"/>
    <lineage>
        <taxon>Eukaryota</taxon>
        <taxon>Sar</taxon>
        <taxon>Stramenopiles</taxon>
        <taxon>Oomycota</taxon>
        <taxon>Peronosporomycetes</taxon>
        <taxon>Peronosporales</taxon>
        <taxon>Peronosporaceae</taxon>
        <taxon>Phytophthora</taxon>
    </lineage>
</organism>
<comment type="caution">
    <text evidence="2">The sequence shown here is derived from an EMBL/GenBank/DDBJ whole genome shotgun (WGS) entry which is preliminary data.</text>
</comment>
<protein>
    <submittedName>
        <fullName evidence="2">Reverse transcriptase</fullName>
    </submittedName>
</protein>
<sequence>MDQVKMDDLNPVIGGSAERDLPGRLSAPIQEASLEDRNNSPDPDPDPEVHYHEGNDLYAENVDQEMAQSSQKSTLPRMR</sequence>
<name>A0A2P4XTB7_9STRA</name>
<dbReference type="GO" id="GO:0003964">
    <property type="term" value="F:RNA-directed DNA polymerase activity"/>
    <property type="evidence" value="ECO:0007669"/>
    <property type="project" value="UniProtKB-KW"/>
</dbReference>
<evidence type="ECO:0000313" key="3">
    <source>
        <dbReference type="Proteomes" id="UP000237271"/>
    </source>
</evidence>
<reference evidence="2 3" key="1">
    <citation type="journal article" date="2017" name="Genome Biol. Evol.">
        <title>Phytophthora megakarya and P. palmivora, closely related causal agents of cacao black pod rot, underwent increases in genome sizes and gene numbers by different mechanisms.</title>
        <authorList>
            <person name="Ali S.S."/>
            <person name="Shao J."/>
            <person name="Lary D.J."/>
            <person name="Kronmiller B."/>
            <person name="Shen D."/>
            <person name="Strem M.D."/>
            <person name="Amoako-Attah I."/>
            <person name="Akrofi A.Y."/>
            <person name="Begoude B.A."/>
            <person name="Ten Hoopen G.M."/>
            <person name="Coulibaly K."/>
            <person name="Kebe B.I."/>
            <person name="Melnick R.L."/>
            <person name="Guiltinan M.J."/>
            <person name="Tyler B.M."/>
            <person name="Meinhardt L.W."/>
            <person name="Bailey B.A."/>
        </authorList>
    </citation>
    <scope>NUCLEOTIDE SEQUENCE [LARGE SCALE GENOMIC DNA]</scope>
    <source>
        <strain evidence="3">sbr112.9</strain>
    </source>
</reference>
<evidence type="ECO:0000256" key="1">
    <source>
        <dbReference type="SAM" id="MobiDB-lite"/>
    </source>
</evidence>
<dbReference type="Proteomes" id="UP000237271">
    <property type="component" value="Unassembled WGS sequence"/>
</dbReference>
<keyword evidence="3" id="KW-1185">Reference proteome</keyword>
<gene>
    <name evidence="2" type="ORF">PHPALM_15075</name>
</gene>
<keyword evidence="2" id="KW-0548">Nucleotidyltransferase</keyword>